<accession>A0A1D1YTD8</accession>
<reference evidence="1" key="1">
    <citation type="submission" date="2015-07" db="EMBL/GenBank/DDBJ databases">
        <title>Transcriptome Assembly of Anthurium amnicola.</title>
        <authorList>
            <person name="Suzuki J."/>
        </authorList>
    </citation>
    <scope>NUCLEOTIDE SEQUENCE</scope>
</reference>
<organism evidence="1">
    <name type="scientific">Anthurium amnicola</name>
    <dbReference type="NCBI Taxonomy" id="1678845"/>
    <lineage>
        <taxon>Eukaryota</taxon>
        <taxon>Viridiplantae</taxon>
        <taxon>Streptophyta</taxon>
        <taxon>Embryophyta</taxon>
        <taxon>Tracheophyta</taxon>
        <taxon>Spermatophyta</taxon>
        <taxon>Magnoliopsida</taxon>
        <taxon>Liliopsida</taxon>
        <taxon>Araceae</taxon>
        <taxon>Pothoideae</taxon>
        <taxon>Potheae</taxon>
        <taxon>Anthurium</taxon>
    </lineage>
</organism>
<dbReference type="EMBL" id="GDJX01010047">
    <property type="protein sequence ID" value="JAT57889.1"/>
    <property type="molecule type" value="Transcribed_RNA"/>
</dbReference>
<gene>
    <name evidence="1" type="primary">MJ0288_2</name>
    <name evidence="1" type="ORF">g.79008</name>
</gene>
<name>A0A1D1YTD8_9ARAE</name>
<dbReference type="AlphaFoldDB" id="A0A1D1YTD8"/>
<sequence length="116" mass="13132">MNTRKDQALERNGMVVQGEALEVVLVEVHMVVVPVDPVEWQISVEMNTMPFLPAVHAVEVNIQDNGIHTKRRETVCRRVEACFSHLVHNLYAGDTWSFVFPVKLGTLFASLYSHMA</sequence>
<protein>
    <submittedName>
        <fullName evidence="1">Uncharacterized protein MJ0288</fullName>
    </submittedName>
</protein>
<proteinExistence type="predicted"/>
<evidence type="ECO:0000313" key="1">
    <source>
        <dbReference type="EMBL" id="JAT57889.1"/>
    </source>
</evidence>